<feature type="domain" description="PAC" evidence="17">
    <location>
        <begin position="523"/>
        <end position="576"/>
    </location>
</feature>
<evidence type="ECO:0000259" key="14">
    <source>
        <dbReference type="PROSITE" id="PS50109"/>
    </source>
</evidence>
<feature type="region of interest" description="Disordered" evidence="13">
    <location>
        <begin position="244"/>
        <end position="304"/>
    </location>
</feature>
<dbReference type="Pfam" id="PF02518">
    <property type="entry name" value="HATPase_c"/>
    <property type="match status" value="1"/>
</dbReference>
<dbReference type="InterPro" id="IPR000700">
    <property type="entry name" value="PAS-assoc_C"/>
</dbReference>
<feature type="compositionally biased region" description="Basic and acidic residues" evidence="13">
    <location>
        <begin position="1284"/>
        <end position="1297"/>
    </location>
</feature>
<evidence type="ECO:0000256" key="9">
    <source>
        <dbReference type="ARBA" id="ARBA00022840"/>
    </source>
</evidence>
<dbReference type="PANTHER" id="PTHR43047:SF74">
    <property type="entry name" value="HISTIDINE KINASE-RELATED"/>
    <property type="match status" value="1"/>
</dbReference>
<dbReference type="EC" id="2.7.13.3" evidence="3"/>
<dbReference type="FunFam" id="3.30.450.20:FF:000099">
    <property type="entry name" value="Sensory box sensor histidine kinase"/>
    <property type="match status" value="1"/>
</dbReference>
<keyword evidence="5 12" id="KW-0597">Phosphoprotein</keyword>
<comment type="caution">
    <text evidence="18">The sequence shown here is derived from an EMBL/GenBank/DDBJ whole genome shotgun (WGS) entry which is preliminary data.</text>
</comment>
<comment type="function">
    <text evidence="11">Involved in the control of the SAPK-dependent transcriptional response to peroxide stress. Regulates sty1 activity.</text>
</comment>
<proteinExistence type="predicted"/>
<feature type="region of interest" description="Disordered" evidence="13">
    <location>
        <begin position="151"/>
        <end position="181"/>
    </location>
</feature>
<sequence length="1304" mass="145131">MQASVLSGLSGPCPSPGGPTQSRGANRFYQKPGIFRSSKMRAASASPMRLSTTSHVPLEKLVFSAMRHLPAPILVLNSSKTVVFANEAIGALLGIKRRARDDHFEDFSDVQTRLRGQALCQVGVDMLQDGLLTWVSWDAFLDSVAMEPRDTWGKKKNDHGGSHPTTNFDNVPGTPSPTLASSPIQDIAVDVVIRETGPERLSDIPTPGTCAHDHQIHATMIVTAWEFADQQTYFTLTFTARSAAAPTPPDAASGMDPQETSGPERARAREGHRRSISLDDDLVMLSSTQFPPPRPPTRPSRRGPLSHLQKLTMMKDAVLNTTDAPIFAMWKDGSASFPNRAARSMFSEDSRLKNTPRGLAGVSHWDVYNEDFSRKLDTEETPICTLLRTEKPFSGVRFGLYVGPERRPRVFEARGELIRDSSTGEVVAGLVIMSDITRFTDEISEIKEYGEARFQQICDTMPQLVWTTDGIGGFDFFNSRWLEYTGLRLDMSTGDSWTSVVHPDDRAAVRDRWIYCTETGEPYSVEYRIQNTGGDYRWFLGRANPLRRRDTGEIYKWFGTCTDIHEAMEASLAAQRMQQQLSTVITHSQVTLFTVDIDRRLLMFEGALALDAKWKQPFNSEDQVRPEWFIGENVYEVFARMGHDIPARERLDFLQPIEDVFSGKEAKGVREHTIHDRWYRTQFIPMWAKSSLEGTATYIEGVIGVIMDVTELKQQEAALEEEGIEKRQAIANETAAREANRLKSQFLANMSHEIRTPISGVLGMAELLAASAVDREQREYLGNIQRSAGALLTVVNDILDFSKVESGQLEVEEVEFSLSSMISGVQSMLNFIASRKELEVHYDVPHDMDNSFMVIGDPGRVRQIIMNLITNSIKFTDKGYVRFTIAKEGGAETDPSVTVRFTVEDSGIGMTDEVKAKLFQPFAQGDPSTARKFGGTGLGLTICKNLLDLMNGRIAIDSSPGKGTTTTFWIPFRKALDQEVGSIAPTIDTLSDRLQWEMSLLCNTSEYTDVFMSPTKLVNGEKIKEPPPVVKVPVVEKQPTIMMPSVSEQDLPMSERSGVHVLIVEDNAVNQRITTKFVTMLGFQMAAVWNGKEALDYIRDAQEGKNTKPNIILMDCQMPVVDGYKCTHALRHHAPFKEYAKDILIIAMTASAIQGDREKCTRAGMDDYLSKPVRSKTLEKMLIKWCLTRRPLPEDPTEDPEISASDCPESLEHVESDAISGLDLSNLEDGGLSSPTSETTLGPHTPGYARDGSFGEVSWDGPTRRPSEDVSGPWSRMPEEGDVLEIKSVERAPDRRGMSGVPEL</sequence>
<evidence type="ECO:0000256" key="5">
    <source>
        <dbReference type="ARBA" id="ARBA00022553"/>
    </source>
</evidence>
<dbReference type="SUPFAM" id="SSF52172">
    <property type="entry name" value="CheY-like"/>
    <property type="match status" value="1"/>
</dbReference>
<dbReference type="PRINTS" id="PR00344">
    <property type="entry name" value="BCTRLSENSOR"/>
</dbReference>
<feature type="compositionally biased region" description="Polar residues" evidence="13">
    <location>
        <begin position="1233"/>
        <end position="1242"/>
    </location>
</feature>
<feature type="compositionally biased region" description="Low complexity" evidence="13">
    <location>
        <begin position="1"/>
        <end position="12"/>
    </location>
</feature>
<dbReference type="InterPro" id="IPR013655">
    <property type="entry name" value="PAS_fold_3"/>
</dbReference>
<dbReference type="GO" id="GO:0005524">
    <property type="term" value="F:ATP binding"/>
    <property type="evidence" value="ECO:0007669"/>
    <property type="project" value="UniProtKB-KW"/>
</dbReference>
<comment type="subcellular location">
    <subcellularLocation>
        <location evidence="2">Cytoplasm</location>
    </subcellularLocation>
</comment>
<evidence type="ECO:0000256" key="12">
    <source>
        <dbReference type="PROSITE-ProRule" id="PRU00169"/>
    </source>
</evidence>
<evidence type="ECO:0000259" key="16">
    <source>
        <dbReference type="PROSITE" id="PS50112"/>
    </source>
</evidence>
<evidence type="ECO:0000256" key="11">
    <source>
        <dbReference type="ARBA" id="ARBA00054109"/>
    </source>
</evidence>
<dbReference type="Gene3D" id="1.10.287.130">
    <property type="match status" value="1"/>
</dbReference>
<dbReference type="InterPro" id="IPR011006">
    <property type="entry name" value="CheY-like_superfamily"/>
</dbReference>
<dbReference type="GO" id="GO:0005737">
    <property type="term" value="C:cytoplasm"/>
    <property type="evidence" value="ECO:0007669"/>
    <property type="project" value="UniProtKB-SubCell"/>
</dbReference>
<feature type="modified residue" description="4-aspartylphosphate" evidence="12">
    <location>
        <position position="1115"/>
    </location>
</feature>
<evidence type="ECO:0000256" key="3">
    <source>
        <dbReference type="ARBA" id="ARBA00012438"/>
    </source>
</evidence>
<evidence type="ECO:0000313" key="18">
    <source>
        <dbReference type="EMBL" id="SPO07692.1"/>
    </source>
</evidence>
<dbReference type="GO" id="GO:0009365">
    <property type="term" value="C:protein histidine kinase complex"/>
    <property type="evidence" value="ECO:0007669"/>
    <property type="project" value="UniProtKB-ARBA"/>
</dbReference>
<dbReference type="FunFam" id="3.30.565.10:FF:000010">
    <property type="entry name" value="Sensor histidine kinase RcsC"/>
    <property type="match status" value="1"/>
</dbReference>
<dbReference type="PANTHER" id="PTHR43047">
    <property type="entry name" value="TWO-COMPONENT HISTIDINE PROTEIN KINASE"/>
    <property type="match status" value="1"/>
</dbReference>
<dbReference type="CDD" id="cd17546">
    <property type="entry name" value="REC_hyHK_CKI1_RcsC-like"/>
    <property type="match status" value="1"/>
</dbReference>
<dbReference type="EMBL" id="ONZQ02000023">
    <property type="protein sequence ID" value="SPO07692.1"/>
    <property type="molecule type" value="Genomic_DNA"/>
</dbReference>
<dbReference type="Gene3D" id="3.30.450.20">
    <property type="entry name" value="PAS domain"/>
    <property type="match status" value="3"/>
</dbReference>
<dbReference type="Gene3D" id="3.30.565.10">
    <property type="entry name" value="Histidine kinase-like ATPase, C-terminal domain"/>
    <property type="match status" value="1"/>
</dbReference>
<feature type="domain" description="PAS" evidence="16">
    <location>
        <begin position="450"/>
        <end position="511"/>
    </location>
</feature>
<evidence type="ECO:0000259" key="17">
    <source>
        <dbReference type="PROSITE" id="PS50113"/>
    </source>
</evidence>
<keyword evidence="4" id="KW-0963">Cytoplasm</keyword>
<evidence type="ECO:0000256" key="1">
    <source>
        <dbReference type="ARBA" id="ARBA00000085"/>
    </source>
</evidence>
<keyword evidence="6" id="KW-0808">Transferase</keyword>
<dbReference type="PROSITE" id="PS50110">
    <property type="entry name" value="RESPONSE_REGULATORY"/>
    <property type="match status" value="1"/>
</dbReference>
<dbReference type="CDD" id="cd00130">
    <property type="entry name" value="PAS"/>
    <property type="match status" value="1"/>
</dbReference>
<dbReference type="GO" id="GO:0009927">
    <property type="term" value="F:histidine phosphotransfer kinase activity"/>
    <property type="evidence" value="ECO:0007669"/>
    <property type="project" value="TreeGrafter"/>
</dbReference>
<accession>A0AAE8N994</accession>
<dbReference type="Pfam" id="PF00072">
    <property type="entry name" value="Response_reg"/>
    <property type="match status" value="1"/>
</dbReference>
<evidence type="ECO:0000256" key="6">
    <source>
        <dbReference type="ARBA" id="ARBA00022679"/>
    </source>
</evidence>
<dbReference type="GO" id="GO:1900745">
    <property type="term" value="P:positive regulation of p38MAPK cascade"/>
    <property type="evidence" value="ECO:0007669"/>
    <property type="project" value="UniProtKB-ARBA"/>
</dbReference>
<keyword evidence="7" id="KW-0547">Nucleotide-binding</keyword>
<dbReference type="CDD" id="cd00082">
    <property type="entry name" value="HisKA"/>
    <property type="match status" value="1"/>
</dbReference>
<feature type="compositionally biased region" description="Basic and acidic residues" evidence="13">
    <location>
        <begin position="151"/>
        <end position="161"/>
    </location>
</feature>
<dbReference type="SMART" id="SM00091">
    <property type="entry name" value="PAS"/>
    <property type="match status" value="2"/>
</dbReference>
<feature type="domain" description="Histidine kinase" evidence="14">
    <location>
        <begin position="749"/>
        <end position="974"/>
    </location>
</feature>
<dbReference type="InterPro" id="IPR035965">
    <property type="entry name" value="PAS-like_dom_sf"/>
</dbReference>
<comment type="catalytic activity">
    <reaction evidence="1">
        <text>ATP + protein L-histidine = ADP + protein N-phospho-L-histidine.</text>
        <dbReference type="EC" id="2.7.13.3"/>
    </reaction>
</comment>
<dbReference type="InterPro" id="IPR036890">
    <property type="entry name" value="HATPase_C_sf"/>
</dbReference>
<dbReference type="SMART" id="SM00387">
    <property type="entry name" value="HATPase_c"/>
    <property type="match status" value="1"/>
</dbReference>
<dbReference type="PROSITE" id="PS50112">
    <property type="entry name" value="PAS"/>
    <property type="match status" value="1"/>
</dbReference>
<dbReference type="InterPro" id="IPR001610">
    <property type="entry name" value="PAC"/>
</dbReference>
<name>A0AAE8N994_9PEZI</name>
<dbReference type="Gene3D" id="3.40.50.2300">
    <property type="match status" value="1"/>
</dbReference>
<dbReference type="InterPro" id="IPR000014">
    <property type="entry name" value="PAS"/>
</dbReference>
<dbReference type="SUPFAM" id="SSF55785">
    <property type="entry name" value="PYP-like sensor domain (PAS domain)"/>
    <property type="match status" value="1"/>
</dbReference>
<dbReference type="GO" id="GO:0000155">
    <property type="term" value="F:phosphorelay sensor kinase activity"/>
    <property type="evidence" value="ECO:0007669"/>
    <property type="project" value="InterPro"/>
</dbReference>
<dbReference type="InterPro" id="IPR004358">
    <property type="entry name" value="Sig_transdc_His_kin-like_C"/>
</dbReference>
<evidence type="ECO:0000259" key="15">
    <source>
        <dbReference type="PROSITE" id="PS50110"/>
    </source>
</evidence>
<keyword evidence="8 18" id="KW-0418">Kinase</keyword>
<organism evidence="18 19">
    <name type="scientific">Cephalotrichum gorgonifer</name>
    <dbReference type="NCBI Taxonomy" id="2041049"/>
    <lineage>
        <taxon>Eukaryota</taxon>
        <taxon>Fungi</taxon>
        <taxon>Dikarya</taxon>
        <taxon>Ascomycota</taxon>
        <taxon>Pezizomycotina</taxon>
        <taxon>Sordariomycetes</taxon>
        <taxon>Hypocreomycetidae</taxon>
        <taxon>Microascales</taxon>
        <taxon>Microascaceae</taxon>
        <taxon>Cephalotrichum</taxon>
    </lineage>
</organism>
<keyword evidence="19" id="KW-1185">Reference proteome</keyword>
<dbReference type="SUPFAM" id="SSF55874">
    <property type="entry name" value="ATPase domain of HSP90 chaperone/DNA topoisomerase II/histidine kinase"/>
    <property type="match status" value="1"/>
</dbReference>
<dbReference type="Pfam" id="PF08447">
    <property type="entry name" value="PAS_3"/>
    <property type="match status" value="1"/>
</dbReference>
<gene>
    <name evidence="18" type="ORF">DNG_10387</name>
</gene>
<feature type="domain" description="Response regulatory" evidence="15">
    <location>
        <begin position="1060"/>
        <end position="1186"/>
    </location>
</feature>
<evidence type="ECO:0000256" key="8">
    <source>
        <dbReference type="ARBA" id="ARBA00022777"/>
    </source>
</evidence>
<dbReference type="SUPFAM" id="SSF47384">
    <property type="entry name" value="Homodimeric domain of signal transducing histidine kinase"/>
    <property type="match status" value="1"/>
</dbReference>
<feature type="region of interest" description="Disordered" evidence="13">
    <location>
        <begin position="1"/>
        <end position="26"/>
    </location>
</feature>
<keyword evidence="10" id="KW-0902">Two-component regulatory system</keyword>
<dbReference type="InterPro" id="IPR036097">
    <property type="entry name" value="HisK_dim/P_sf"/>
</dbReference>
<dbReference type="InterPro" id="IPR005467">
    <property type="entry name" value="His_kinase_dom"/>
</dbReference>
<dbReference type="SMART" id="SM00388">
    <property type="entry name" value="HisKA"/>
    <property type="match status" value="1"/>
</dbReference>
<dbReference type="GO" id="GO:0005886">
    <property type="term" value="C:plasma membrane"/>
    <property type="evidence" value="ECO:0007669"/>
    <property type="project" value="TreeGrafter"/>
</dbReference>
<evidence type="ECO:0000313" key="19">
    <source>
        <dbReference type="Proteomes" id="UP001187682"/>
    </source>
</evidence>
<evidence type="ECO:0000256" key="7">
    <source>
        <dbReference type="ARBA" id="ARBA00022741"/>
    </source>
</evidence>
<dbReference type="CDD" id="cd16922">
    <property type="entry name" value="HATPase_EvgS-ArcB-TorS-like"/>
    <property type="match status" value="1"/>
</dbReference>
<evidence type="ECO:0000256" key="13">
    <source>
        <dbReference type="SAM" id="MobiDB-lite"/>
    </source>
</evidence>
<dbReference type="SMART" id="SM00448">
    <property type="entry name" value="REC"/>
    <property type="match status" value="1"/>
</dbReference>
<dbReference type="InterPro" id="IPR003661">
    <property type="entry name" value="HisK_dim/P_dom"/>
</dbReference>
<reference evidence="18" key="1">
    <citation type="submission" date="2018-03" db="EMBL/GenBank/DDBJ databases">
        <authorList>
            <person name="Guldener U."/>
        </authorList>
    </citation>
    <scope>NUCLEOTIDE SEQUENCE</scope>
</reference>
<dbReference type="Pfam" id="PF00512">
    <property type="entry name" value="HisKA"/>
    <property type="match status" value="1"/>
</dbReference>
<feature type="region of interest" description="Disordered" evidence="13">
    <location>
        <begin position="1193"/>
        <end position="1304"/>
    </location>
</feature>
<dbReference type="PROSITE" id="PS50109">
    <property type="entry name" value="HIS_KIN"/>
    <property type="match status" value="1"/>
</dbReference>
<dbReference type="Proteomes" id="UP001187682">
    <property type="component" value="Unassembled WGS sequence"/>
</dbReference>
<dbReference type="SMART" id="SM00086">
    <property type="entry name" value="PAC"/>
    <property type="match status" value="2"/>
</dbReference>
<evidence type="ECO:0000256" key="10">
    <source>
        <dbReference type="ARBA" id="ARBA00023012"/>
    </source>
</evidence>
<dbReference type="FunFam" id="1.10.287.130:FF:000002">
    <property type="entry name" value="Two-component osmosensing histidine kinase"/>
    <property type="match status" value="1"/>
</dbReference>
<evidence type="ECO:0000256" key="4">
    <source>
        <dbReference type="ARBA" id="ARBA00022490"/>
    </source>
</evidence>
<dbReference type="InterPro" id="IPR001789">
    <property type="entry name" value="Sig_transdc_resp-reg_receiver"/>
</dbReference>
<dbReference type="InterPro" id="IPR003594">
    <property type="entry name" value="HATPase_dom"/>
</dbReference>
<dbReference type="PROSITE" id="PS50113">
    <property type="entry name" value="PAC"/>
    <property type="match status" value="1"/>
</dbReference>
<dbReference type="NCBIfam" id="TIGR00229">
    <property type="entry name" value="sensory_box"/>
    <property type="match status" value="1"/>
</dbReference>
<evidence type="ECO:0000256" key="2">
    <source>
        <dbReference type="ARBA" id="ARBA00004496"/>
    </source>
</evidence>
<keyword evidence="9" id="KW-0067">ATP-binding</keyword>
<protein>
    <recommendedName>
        <fullName evidence="3">histidine kinase</fullName>
        <ecNumber evidence="3">2.7.13.3</ecNumber>
    </recommendedName>
</protein>